<dbReference type="Pfam" id="PF04345">
    <property type="entry name" value="Chor_lyase"/>
    <property type="match status" value="1"/>
</dbReference>
<dbReference type="UniPathway" id="UPA00232"/>
<evidence type="ECO:0000313" key="6">
    <source>
        <dbReference type="Proteomes" id="UP000273022"/>
    </source>
</evidence>
<dbReference type="OrthoDB" id="9789493at2"/>
<keyword evidence="6" id="KW-1185">Reference proteome</keyword>
<feature type="binding site" evidence="4">
    <location>
        <position position="115"/>
    </location>
    <ligand>
        <name>substrate</name>
    </ligand>
</feature>
<keyword evidence="1 4" id="KW-0963">Cytoplasm</keyword>
<feature type="binding site" evidence="4">
    <location>
        <position position="77"/>
    </location>
    <ligand>
        <name>substrate</name>
    </ligand>
</feature>
<dbReference type="AlphaFoldDB" id="A0A3A6TRR3"/>
<reference evidence="5 6" key="1">
    <citation type="submission" date="2018-09" db="EMBL/GenBank/DDBJ databases">
        <title>Phylogeny of the Shewanellaceae, and recommendation for two new genera, Pseudoshewanella and Parashewanella.</title>
        <authorList>
            <person name="Wang G."/>
        </authorList>
    </citation>
    <scope>NUCLEOTIDE SEQUENCE [LARGE SCALE GENOMIC DNA]</scope>
    <source>
        <strain evidence="5 6">KCTC 22492</strain>
    </source>
</reference>
<dbReference type="SUPFAM" id="SSF64288">
    <property type="entry name" value="Chorismate lyase-like"/>
    <property type="match status" value="1"/>
</dbReference>
<dbReference type="EMBL" id="QYYH01000014">
    <property type="protein sequence ID" value="RJY18838.1"/>
    <property type="molecule type" value="Genomic_DNA"/>
</dbReference>
<comment type="caution">
    <text evidence="4">Lacks conserved residue(s) required for the propagation of feature annotation.</text>
</comment>
<dbReference type="Gene3D" id="3.40.1410.10">
    <property type="entry name" value="Chorismate lyase-like"/>
    <property type="match status" value="1"/>
</dbReference>
<dbReference type="GO" id="GO:0006744">
    <property type="term" value="P:ubiquinone biosynthetic process"/>
    <property type="evidence" value="ECO:0007669"/>
    <property type="project" value="UniProtKB-UniRule"/>
</dbReference>
<protein>
    <recommendedName>
        <fullName evidence="4">Probable chorismate pyruvate-lyase</fullName>
        <shortName evidence="4">CL</shortName>
        <shortName evidence="4">CPL</shortName>
        <ecNumber evidence="4">4.1.3.40</ecNumber>
    </recommendedName>
</protein>
<evidence type="ECO:0000256" key="3">
    <source>
        <dbReference type="ARBA" id="ARBA00023239"/>
    </source>
</evidence>
<name>A0A3A6TRR3_9GAMM</name>
<proteinExistence type="inferred from homology"/>
<comment type="pathway">
    <text evidence="4">Cofactor biosynthesis; ubiquinone biosynthesis.</text>
</comment>
<comment type="function">
    <text evidence="4">Removes the pyruvyl group from chorismate, with concomitant aromatization of the ring, to provide 4-hydroxybenzoate (4HB) for the ubiquinone pathway.</text>
</comment>
<accession>A0A3A6TRR3</accession>
<keyword evidence="4" id="KW-0670">Pyruvate</keyword>
<organism evidence="5 6">
    <name type="scientific">Parashewanella spongiae</name>
    <dbReference type="NCBI Taxonomy" id="342950"/>
    <lineage>
        <taxon>Bacteria</taxon>
        <taxon>Pseudomonadati</taxon>
        <taxon>Pseudomonadota</taxon>
        <taxon>Gammaproteobacteria</taxon>
        <taxon>Alteromonadales</taxon>
        <taxon>Shewanellaceae</taxon>
        <taxon>Parashewanella</taxon>
    </lineage>
</organism>
<evidence type="ECO:0000313" key="5">
    <source>
        <dbReference type="EMBL" id="RJY18838.1"/>
    </source>
</evidence>
<comment type="catalytic activity">
    <reaction evidence="4">
        <text>chorismate = 4-hydroxybenzoate + pyruvate</text>
        <dbReference type="Rhea" id="RHEA:16505"/>
        <dbReference type="ChEBI" id="CHEBI:15361"/>
        <dbReference type="ChEBI" id="CHEBI:17879"/>
        <dbReference type="ChEBI" id="CHEBI:29748"/>
        <dbReference type="EC" id="4.1.3.40"/>
    </reaction>
</comment>
<dbReference type="RefSeq" id="WP_121852278.1">
    <property type="nucleotide sequence ID" value="NZ_CP037952.1"/>
</dbReference>
<feature type="binding site" evidence="4">
    <location>
        <position position="173"/>
    </location>
    <ligand>
        <name>substrate</name>
    </ligand>
</feature>
<keyword evidence="3 4" id="KW-0456">Lyase</keyword>
<dbReference type="GO" id="GO:0042866">
    <property type="term" value="P:pyruvate biosynthetic process"/>
    <property type="evidence" value="ECO:0007669"/>
    <property type="project" value="UniProtKB-UniRule"/>
</dbReference>
<sequence length="194" mass="21824">MSLPHPQFPVGEPINWSALPEDIGRLDDNLTKWLLATGSLTEKLKACCTEFQVEVLGEAELPSLQYESSISTTLWVREVLLLLDGVPWVFARTLIPPALLRQTQVDFKGLGTQPLGQLLFSHHEFVPGKIEIGHTALNGKVSQLSTSINQPCDSLWGRRRFFTYKQHEMQVCEFFLPAAINYMEAETARSCSNH</sequence>
<comment type="subcellular location">
    <subcellularLocation>
        <location evidence="4">Cytoplasm</location>
    </subcellularLocation>
</comment>
<evidence type="ECO:0000256" key="1">
    <source>
        <dbReference type="ARBA" id="ARBA00022490"/>
    </source>
</evidence>
<dbReference type="InterPro" id="IPR028978">
    <property type="entry name" value="Chorismate_lyase_/UTRA_dom_sf"/>
</dbReference>
<dbReference type="InterPro" id="IPR007440">
    <property type="entry name" value="Chorismate--pyruvate_lyase"/>
</dbReference>
<dbReference type="PANTHER" id="PTHR38683">
    <property type="entry name" value="CHORISMATE PYRUVATE-LYASE"/>
    <property type="match status" value="1"/>
</dbReference>
<comment type="caution">
    <text evidence="5">The sequence shown here is derived from an EMBL/GenBank/DDBJ whole genome shotgun (WGS) entry which is preliminary data.</text>
</comment>
<dbReference type="EC" id="4.1.3.40" evidence="4"/>
<gene>
    <name evidence="4" type="primary">ubiC</name>
    <name evidence="5" type="ORF">D5R81_03540</name>
</gene>
<keyword evidence="2 4" id="KW-0831">Ubiquinone biosynthesis</keyword>
<dbReference type="PANTHER" id="PTHR38683:SF1">
    <property type="entry name" value="CHORISMATE PYRUVATE-LYASE"/>
    <property type="match status" value="1"/>
</dbReference>
<evidence type="ECO:0000256" key="2">
    <source>
        <dbReference type="ARBA" id="ARBA00022688"/>
    </source>
</evidence>
<dbReference type="GO" id="GO:0008813">
    <property type="term" value="F:chorismate lyase activity"/>
    <property type="evidence" value="ECO:0007669"/>
    <property type="project" value="UniProtKB-UniRule"/>
</dbReference>
<comment type="similarity">
    <text evidence="4">Belongs to the UbiC family.</text>
</comment>
<dbReference type="GO" id="GO:0005829">
    <property type="term" value="C:cytosol"/>
    <property type="evidence" value="ECO:0007669"/>
    <property type="project" value="TreeGrafter"/>
</dbReference>
<dbReference type="HAMAP" id="MF_01632">
    <property type="entry name" value="UbiC"/>
    <property type="match status" value="1"/>
</dbReference>
<evidence type="ECO:0000256" key="4">
    <source>
        <dbReference type="HAMAP-Rule" id="MF_01632"/>
    </source>
</evidence>
<dbReference type="Proteomes" id="UP000273022">
    <property type="component" value="Unassembled WGS sequence"/>
</dbReference>